<name>A0A1Z1MBT6_9FLOR</name>
<dbReference type="InterPro" id="IPR036791">
    <property type="entry name" value="Ribosomal_bL9_C_sf"/>
</dbReference>
<evidence type="ECO:0000256" key="5">
    <source>
        <dbReference type="ARBA" id="ARBA00023274"/>
    </source>
</evidence>
<dbReference type="EMBL" id="MF101427">
    <property type="protein sequence ID" value="ARW63403.1"/>
    <property type="molecule type" value="Genomic_DNA"/>
</dbReference>
<dbReference type="GO" id="GO:0005840">
    <property type="term" value="C:ribosome"/>
    <property type="evidence" value="ECO:0007669"/>
    <property type="project" value="UniProtKB-KW"/>
</dbReference>
<dbReference type="SUPFAM" id="SSF55658">
    <property type="entry name" value="L9 N-domain-like"/>
    <property type="match status" value="1"/>
</dbReference>
<sequence length="148" mass="17328">MKKKVQIIIKDEKEYIVNVSRGYAFNYLIPQGKAIIPTKKKMRQIEMFQTINKEKQKINEIKIKKVRERLKEINKISIYKKSGENNLIFGSITEKEVSKWITKHTNLKIDKGQVKIPNIKKVGIENININIKNNIDEKLQINIIPANI</sequence>
<keyword evidence="3" id="KW-0694">RNA-binding</keyword>
<geneLocation type="chloroplast" evidence="9"/>
<evidence type="ECO:0000313" key="9">
    <source>
        <dbReference type="EMBL" id="ARW63403.1"/>
    </source>
</evidence>
<accession>A0A1Z1MBT6</accession>
<proteinExistence type="inferred from homology"/>
<keyword evidence="5" id="KW-0687">Ribonucleoprotein</keyword>
<dbReference type="GO" id="GO:0019843">
    <property type="term" value="F:rRNA binding"/>
    <property type="evidence" value="ECO:0007669"/>
    <property type="project" value="UniProtKB-KW"/>
</dbReference>
<dbReference type="InterPro" id="IPR009027">
    <property type="entry name" value="Ribosomal_bL9/RNase_H1_N"/>
</dbReference>
<dbReference type="GO" id="GO:0003735">
    <property type="term" value="F:structural constituent of ribosome"/>
    <property type="evidence" value="ECO:0007669"/>
    <property type="project" value="InterPro"/>
</dbReference>
<feature type="domain" description="Large ribosomal subunit protein bL9 C-terminal" evidence="8">
    <location>
        <begin position="64"/>
        <end position="144"/>
    </location>
</feature>
<feature type="domain" description="Ribosomal protein L9" evidence="7">
    <location>
        <begin position="16"/>
        <end position="44"/>
    </location>
</feature>
<dbReference type="InterPro" id="IPR020069">
    <property type="entry name" value="Ribosomal_bL9_C"/>
</dbReference>
<dbReference type="PANTHER" id="PTHR21368">
    <property type="entry name" value="50S RIBOSOMAL PROTEIN L9"/>
    <property type="match status" value="1"/>
</dbReference>
<evidence type="ECO:0000256" key="3">
    <source>
        <dbReference type="ARBA" id="ARBA00022884"/>
    </source>
</evidence>
<evidence type="ECO:0000256" key="6">
    <source>
        <dbReference type="ARBA" id="ARBA00035427"/>
    </source>
</evidence>
<dbReference type="Gene3D" id="3.40.5.10">
    <property type="entry name" value="Ribosomal protein L9, N-terminal domain"/>
    <property type="match status" value="1"/>
</dbReference>
<dbReference type="Gene3D" id="3.10.430.100">
    <property type="entry name" value="Ribosomal protein L9, C-terminal domain"/>
    <property type="match status" value="1"/>
</dbReference>
<dbReference type="AlphaFoldDB" id="A0A1Z1MBT6"/>
<dbReference type="GeneID" id="33356764"/>
<evidence type="ECO:0000256" key="2">
    <source>
        <dbReference type="ARBA" id="ARBA00022730"/>
    </source>
</evidence>
<dbReference type="NCBIfam" id="TIGR00158">
    <property type="entry name" value="L9"/>
    <property type="match status" value="1"/>
</dbReference>
<dbReference type="InterPro" id="IPR000244">
    <property type="entry name" value="Ribosomal_bL9"/>
</dbReference>
<dbReference type="GO" id="GO:0006412">
    <property type="term" value="P:translation"/>
    <property type="evidence" value="ECO:0007669"/>
    <property type="project" value="InterPro"/>
</dbReference>
<gene>
    <name evidence="9" type="primary">rpl9</name>
</gene>
<keyword evidence="2" id="KW-0699">rRNA-binding</keyword>
<dbReference type="InterPro" id="IPR020070">
    <property type="entry name" value="Ribosomal_bL9_N"/>
</dbReference>
<reference evidence="9" key="1">
    <citation type="journal article" date="2017" name="J. Phycol.">
        <title>Analysis of chloroplast genomes and a supermatrix inform reclassification of the Rhodomelaceae (Rhodophyta).</title>
        <authorList>
            <person name="Diaz-Tapia P."/>
            <person name="Maggs C.A."/>
            <person name="West J.A."/>
            <person name="Verbruggen H."/>
        </authorList>
    </citation>
    <scope>NUCLEOTIDE SEQUENCE</scope>
    <source>
        <strain evidence="9">PD547</strain>
    </source>
</reference>
<protein>
    <recommendedName>
        <fullName evidence="6">50S ribosomal protein L9, chloroplastic</fullName>
    </recommendedName>
</protein>
<evidence type="ECO:0000259" key="7">
    <source>
        <dbReference type="Pfam" id="PF01281"/>
    </source>
</evidence>
<dbReference type="Pfam" id="PF01281">
    <property type="entry name" value="Ribosomal_L9_N"/>
    <property type="match status" value="1"/>
</dbReference>
<dbReference type="GO" id="GO:1990904">
    <property type="term" value="C:ribonucleoprotein complex"/>
    <property type="evidence" value="ECO:0007669"/>
    <property type="project" value="UniProtKB-KW"/>
</dbReference>
<evidence type="ECO:0000259" key="8">
    <source>
        <dbReference type="Pfam" id="PF03948"/>
    </source>
</evidence>
<organism evidence="9">
    <name type="scientific">Polysiphonia elongata</name>
    <dbReference type="NCBI Taxonomy" id="159753"/>
    <lineage>
        <taxon>Eukaryota</taxon>
        <taxon>Rhodophyta</taxon>
        <taxon>Florideophyceae</taxon>
        <taxon>Rhodymeniophycidae</taxon>
        <taxon>Ceramiales</taxon>
        <taxon>Rhodomelaceae</taxon>
        <taxon>Polysiphonioideae</taxon>
        <taxon>Polysiphonia</taxon>
    </lineage>
</organism>
<keyword evidence="4 9" id="KW-0689">Ribosomal protein</keyword>
<dbReference type="Pfam" id="PF03948">
    <property type="entry name" value="Ribosomal_L9_C"/>
    <property type="match status" value="1"/>
</dbReference>
<dbReference type="InterPro" id="IPR036935">
    <property type="entry name" value="Ribosomal_bL9_N_sf"/>
</dbReference>
<dbReference type="InterPro" id="IPR020594">
    <property type="entry name" value="Ribosomal_bL9_bac/chp"/>
</dbReference>
<keyword evidence="9" id="KW-0934">Plastid</keyword>
<evidence type="ECO:0000256" key="1">
    <source>
        <dbReference type="ARBA" id="ARBA00010605"/>
    </source>
</evidence>
<keyword evidence="9" id="KW-0150">Chloroplast</keyword>
<evidence type="ECO:0000256" key="4">
    <source>
        <dbReference type="ARBA" id="ARBA00022980"/>
    </source>
</evidence>
<dbReference type="SUPFAM" id="SSF55653">
    <property type="entry name" value="Ribosomal protein L9 C-domain"/>
    <property type="match status" value="1"/>
</dbReference>
<comment type="similarity">
    <text evidence="1">Belongs to the bacterial ribosomal protein bL9 family.</text>
</comment>
<dbReference type="RefSeq" id="YP_009394841.1">
    <property type="nucleotide sequence ID" value="NC_035274.1"/>
</dbReference>